<accession>A0A561Q4N6</accession>
<dbReference type="Pfam" id="PF13302">
    <property type="entry name" value="Acetyltransf_3"/>
    <property type="match status" value="1"/>
</dbReference>
<evidence type="ECO:0000313" key="3">
    <source>
        <dbReference type="Proteomes" id="UP000320811"/>
    </source>
</evidence>
<dbReference type="RefSeq" id="WP_145663822.1">
    <property type="nucleotide sequence ID" value="NZ_VIWO01000001.1"/>
</dbReference>
<dbReference type="InterPro" id="IPR051531">
    <property type="entry name" value="N-acetyltransferase"/>
</dbReference>
<protein>
    <submittedName>
        <fullName evidence="2">RimJ/RimL family protein N-acetyltransferase</fullName>
    </submittedName>
</protein>
<dbReference type="SUPFAM" id="SSF55729">
    <property type="entry name" value="Acyl-CoA N-acyltransferases (Nat)"/>
    <property type="match status" value="1"/>
</dbReference>
<proteinExistence type="predicted"/>
<dbReference type="Proteomes" id="UP000320811">
    <property type="component" value="Unassembled WGS sequence"/>
</dbReference>
<evidence type="ECO:0000259" key="1">
    <source>
        <dbReference type="PROSITE" id="PS51186"/>
    </source>
</evidence>
<dbReference type="PROSITE" id="PS51186">
    <property type="entry name" value="GNAT"/>
    <property type="match status" value="1"/>
</dbReference>
<dbReference type="AlphaFoldDB" id="A0A561Q4N6"/>
<dbReference type="OrthoDB" id="9788916at2"/>
<dbReference type="EMBL" id="VIWO01000001">
    <property type="protein sequence ID" value="TWF45306.1"/>
    <property type="molecule type" value="Genomic_DNA"/>
</dbReference>
<keyword evidence="3" id="KW-1185">Reference proteome</keyword>
<evidence type="ECO:0000313" key="2">
    <source>
        <dbReference type="EMBL" id="TWF45306.1"/>
    </source>
</evidence>
<gene>
    <name evidence="2" type="ORF">FHW36_1011236</name>
</gene>
<organism evidence="2 3">
    <name type="scientific">Chitinophaga polysaccharea</name>
    <dbReference type="NCBI Taxonomy" id="1293035"/>
    <lineage>
        <taxon>Bacteria</taxon>
        <taxon>Pseudomonadati</taxon>
        <taxon>Bacteroidota</taxon>
        <taxon>Chitinophagia</taxon>
        <taxon>Chitinophagales</taxon>
        <taxon>Chitinophagaceae</taxon>
        <taxon>Chitinophaga</taxon>
    </lineage>
</organism>
<dbReference type="PANTHER" id="PTHR43792:SF16">
    <property type="entry name" value="N-ACETYLTRANSFERASE DOMAIN-CONTAINING PROTEIN"/>
    <property type="match status" value="1"/>
</dbReference>
<sequence>MEIFASTPRLILREMIPADAPGMLALDGDPAVVQYVGGITISTLDEAREKIRFIRQQYASNRIGRWAVIEKSSNNFVGWAGLKLVTEPVHQQVNFYDVGYRFIPQYWGKGYATECAIASLKYGFEQLQPDYLYAWTDAGNAASAHVLTKVGFQLTDTFIHDGVPSNWFEISRVSWQSRIR</sequence>
<dbReference type="Gene3D" id="3.40.630.30">
    <property type="match status" value="1"/>
</dbReference>
<dbReference type="PANTHER" id="PTHR43792">
    <property type="entry name" value="GNAT FAMILY, PUTATIVE (AFU_ORTHOLOGUE AFUA_3G00765)-RELATED-RELATED"/>
    <property type="match status" value="1"/>
</dbReference>
<feature type="domain" description="N-acetyltransferase" evidence="1">
    <location>
        <begin position="10"/>
        <end position="180"/>
    </location>
</feature>
<name>A0A561Q4N6_9BACT</name>
<reference evidence="2 3" key="1">
    <citation type="submission" date="2019-06" db="EMBL/GenBank/DDBJ databases">
        <title>Sorghum-associated microbial communities from plants grown in Nebraska, USA.</title>
        <authorList>
            <person name="Schachtman D."/>
        </authorList>
    </citation>
    <scope>NUCLEOTIDE SEQUENCE [LARGE SCALE GENOMIC DNA]</scope>
    <source>
        <strain evidence="2 3">1209</strain>
    </source>
</reference>
<comment type="caution">
    <text evidence="2">The sequence shown here is derived from an EMBL/GenBank/DDBJ whole genome shotgun (WGS) entry which is preliminary data.</text>
</comment>
<dbReference type="GO" id="GO:0016747">
    <property type="term" value="F:acyltransferase activity, transferring groups other than amino-acyl groups"/>
    <property type="evidence" value="ECO:0007669"/>
    <property type="project" value="InterPro"/>
</dbReference>
<keyword evidence="2" id="KW-0808">Transferase</keyword>
<dbReference type="InterPro" id="IPR016181">
    <property type="entry name" value="Acyl_CoA_acyltransferase"/>
</dbReference>
<dbReference type="InterPro" id="IPR000182">
    <property type="entry name" value="GNAT_dom"/>
</dbReference>